<dbReference type="PANTHER" id="PTHR43133">
    <property type="entry name" value="RNA POLYMERASE ECF-TYPE SIGMA FACTO"/>
    <property type="match status" value="1"/>
</dbReference>
<dbReference type="Gene3D" id="1.10.10.10">
    <property type="entry name" value="Winged helix-like DNA-binding domain superfamily/Winged helix DNA-binding domain"/>
    <property type="match status" value="1"/>
</dbReference>
<dbReference type="GO" id="GO:0016987">
    <property type="term" value="F:sigma factor activity"/>
    <property type="evidence" value="ECO:0007669"/>
    <property type="project" value="UniProtKB-KW"/>
</dbReference>
<evidence type="ECO:0000313" key="8">
    <source>
        <dbReference type="Proteomes" id="UP000322918"/>
    </source>
</evidence>
<dbReference type="InterPro" id="IPR013325">
    <property type="entry name" value="RNA_pol_sigma_r2"/>
</dbReference>
<evidence type="ECO:0000259" key="5">
    <source>
        <dbReference type="Pfam" id="PF04542"/>
    </source>
</evidence>
<dbReference type="Pfam" id="PF08281">
    <property type="entry name" value="Sigma70_r4_2"/>
    <property type="match status" value="1"/>
</dbReference>
<dbReference type="PANTHER" id="PTHR43133:SF25">
    <property type="entry name" value="RNA POLYMERASE SIGMA FACTOR RFAY-RELATED"/>
    <property type="match status" value="1"/>
</dbReference>
<dbReference type="InterPro" id="IPR036388">
    <property type="entry name" value="WH-like_DNA-bd_sf"/>
</dbReference>
<evidence type="ECO:0000256" key="3">
    <source>
        <dbReference type="ARBA" id="ARBA00023082"/>
    </source>
</evidence>
<evidence type="ECO:0000256" key="4">
    <source>
        <dbReference type="ARBA" id="ARBA00023163"/>
    </source>
</evidence>
<comment type="caution">
    <text evidence="7">The sequence shown here is derived from an EMBL/GenBank/DDBJ whole genome shotgun (WGS) entry which is preliminary data.</text>
</comment>
<proteinExistence type="inferred from homology"/>
<organism evidence="7 8">
    <name type="scientific">Arcticibacter tournemirensis</name>
    <dbReference type="NCBI Taxonomy" id="699437"/>
    <lineage>
        <taxon>Bacteria</taxon>
        <taxon>Pseudomonadati</taxon>
        <taxon>Bacteroidota</taxon>
        <taxon>Sphingobacteriia</taxon>
        <taxon>Sphingobacteriales</taxon>
        <taxon>Sphingobacteriaceae</taxon>
        <taxon>Arcticibacter</taxon>
    </lineage>
</organism>
<dbReference type="SUPFAM" id="SSF88946">
    <property type="entry name" value="Sigma2 domain of RNA polymerase sigma factors"/>
    <property type="match status" value="1"/>
</dbReference>
<comment type="similarity">
    <text evidence="1">Belongs to the sigma-70 factor family. ECF subfamily.</text>
</comment>
<evidence type="ECO:0000313" key="7">
    <source>
        <dbReference type="EMBL" id="KAA8486644.1"/>
    </source>
</evidence>
<protein>
    <submittedName>
        <fullName evidence="7">RNA polymerase sigma factor</fullName>
    </submittedName>
</protein>
<dbReference type="SUPFAM" id="SSF88659">
    <property type="entry name" value="Sigma3 and sigma4 domains of RNA polymerase sigma factors"/>
    <property type="match status" value="1"/>
</dbReference>
<dbReference type="InterPro" id="IPR007627">
    <property type="entry name" value="RNA_pol_sigma70_r2"/>
</dbReference>
<dbReference type="InterPro" id="IPR039425">
    <property type="entry name" value="RNA_pol_sigma-70-like"/>
</dbReference>
<dbReference type="GO" id="GO:0006352">
    <property type="term" value="P:DNA-templated transcription initiation"/>
    <property type="evidence" value="ECO:0007669"/>
    <property type="project" value="InterPro"/>
</dbReference>
<keyword evidence="3" id="KW-0731">Sigma factor</keyword>
<keyword evidence="4" id="KW-0804">Transcription</keyword>
<keyword evidence="8" id="KW-1185">Reference proteome</keyword>
<feature type="domain" description="RNA polymerase sigma-70 region 2" evidence="5">
    <location>
        <begin position="21"/>
        <end position="75"/>
    </location>
</feature>
<dbReference type="EMBL" id="VWNE01000001">
    <property type="protein sequence ID" value="KAA8486644.1"/>
    <property type="molecule type" value="Genomic_DNA"/>
</dbReference>
<dbReference type="NCBIfam" id="TIGR02937">
    <property type="entry name" value="sigma70-ECF"/>
    <property type="match status" value="1"/>
</dbReference>
<name>A0A5M9HMN0_9SPHI</name>
<gene>
    <name evidence="7" type="ORF">F1649_00025</name>
</gene>
<dbReference type="RefSeq" id="WP_141813855.1">
    <property type="nucleotide sequence ID" value="NZ_VFPL01000001.1"/>
</dbReference>
<dbReference type="Proteomes" id="UP000322918">
    <property type="component" value="Unassembled WGS sequence"/>
</dbReference>
<evidence type="ECO:0000259" key="6">
    <source>
        <dbReference type="Pfam" id="PF08281"/>
    </source>
</evidence>
<dbReference type="Gene3D" id="1.10.1740.10">
    <property type="match status" value="1"/>
</dbReference>
<accession>A0A5M9HMN0</accession>
<feature type="domain" description="RNA polymerase sigma factor 70 region 4 type 2" evidence="6">
    <location>
        <begin position="105"/>
        <end position="152"/>
    </location>
</feature>
<dbReference type="Pfam" id="PF04542">
    <property type="entry name" value="Sigma70_r2"/>
    <property type="match status" value="1"/>
</dbReference>
<dbReference type="GO" id="GO:0003677">
    <property type="term" value="F:DNA binding"/>
    <property type="evidence" value="ECO:0007669"/>
    <property type="project" value="InterPro"/>
</dbReference>
<sequence length="158" mass="18615">MEKTQFNHLLTSQSRYLAPQALKFTRDADDAKDLIQDTLLRAILNSDKFREGTNLKGWLYTIMRNLFVNNYRKRGFHTCPIDVEEAIQLHVENMGESNMRVEGIKTSLNHLPRQYYQPFSMYLDGYKYHEITERLLVPLGTIKNRIHIARKILKQTIS</sequence>
<keyword evidence="2" id="KW-0805">Transcription regulation</keyword>
<reference evidence="7 8" key="1">
    <citation type="submission" date="2019-09" db="EMBL/GenBank/DDBJ databases">
        <title>Pararcticibacter amylolyticus gen. nov., sp. nov., isolated from a rottenly hemp rope, and reclassification of Pedobacter tournemirensis as Pararcticibacter tournemirensis comb. nov.</title>
        <authorList>
            <person name="Cai Y."/>
        </authorList>
    </citation>
    <scope>NUCLEOTIDE SEQUENCE [LARGE SCALE GENOMIC DNA]</scope>
    <source>
        <strain evidence="7 8">TF5-37.2-LB10</strain>
    </source>
</reference>
<dbReference type="AlphaFoldDB" id="A0A5M9HMN0"/>
<dbReference type="InterPro" id="IPR014284">
    <property type="entry name" value="RNA_pol_sigma-70_dom"/>
</dbReference>
<evidence type="ECO:0000256" key="1">
    <source>
        <dbReference type="ARBA" id="ARBA00010641"/>
    </source>
</evidence>
<dbReference type="InterPro" id="IPR013324">
    <property type="entry name" value="RNA_pol_sigma_r3/r4-like"/>
</dbReference>
<dbReference type="InterPro" id="IPR013249">
    <property type="entry name" value="RNA_pol_sigma70_r4_t2"/>
</dbReference>
<evidence type="ECO:0000256" key="2">
    <source>
        <dbReference type="ARBA" id="ARBA00023015"/>
    </source>
</evidence>
<dbReference type="OrthoDB" id="9803470at2"/>